<feature type="transmembrane region" description="Helical" evidence="1">
    <location>
        <begin position="79"/>
        <end position="105"/>
    </location>
</feature>
<dbReference type="AlphaFoldDB" id="A0A510K3R0"/>
<evidence type="ECO:0000313" key="3">
    <source>
        <dbReference type="Proteomes" id="UP000422644"/>
    </source>
</evidence>
<evidence type="ECO:0000313" key="2">
    <source>
        <dbReference type="EMBL" id="BBM46289.1"/>
    </source>
</evidence>
<dbReference type="EMBL" id="AP019831">
    <property type="protein sequence ID" value="BBM46289.1"/>
    <property type="molecule type" value="Genomic_DNA"/>
</dbReference>
<gene>
    <name evidence="2" type="ORF">JMUB3870_2426</name>
</gene>
<keyword evidence="1" id="KW-0812">Transmembrane</keyword>
<protein>
    <submittedName>
        <fullName evidence="2">Uncharacterized protein</fullName>
    </submittedName>
</protein>
<dbReference type="Proteomes" id="UP000422644">
    <property type="component" value="Chromosome"/>
</dbReference>
<keyword evidence="1" id="KW-0472">Membrane</keyword>
<keyword evidence="1" id="KW-1133">Transmembrane helix</keyword>
<organism evidence="2 3">
    <name type="scientific">Leptotrichia trevisanii</name>
    <dbReference type="NCBI Taxonomy" id="109328"/>
    <lineage>
        <taxon>Bacteria</taxon>
        <taxon>Fusobacteriati</taxon>
        <taxon>Fusobacteriota</taxon>
        <taxon>Fusobacteriia</taxon>
        <taxon>Fusobacteriales</taxon>
        <taxon>Leptotrichiaceae</taxon>
        <taxon>Leptotrichia</taxon>
    </lineage>
</organism>
<sequence>MYFNKENVILKGYKVEYGYGNKIYLKTQNESFLFFVNSGIFPSKNEKIYLRKKVMEFEKYLENEGIPIENNFDVSGNKIYFSFWGIILLLPIITAITQTIGNVLFK</sequence>
<keyword evidence="3" id="KW-1185">Reference proteome</keyword>
<reference evidence="2 3" key="1">
    <citation type="submission" date="2019-07" db="EMBL/GenBank/DDBJ databases">
        <title>Complete Genome Sequence of Leptotrichia trevisanii Strain JMUB3870.</title>
        <authorList>
            <person name="Watanabe S."/>
            <person name="Cui L."/>
        </authorList>
    </citation>
    <scope>NUCLEOTIDE SEQUENCE [LARGE SCALE GENOMIC DNA]</scope>
    <source>
        <strain evidence="2 3">JMUB3870</strain>
    </source>
</reference>
<name>A0A510K3R0_9FUSO</name>
<accession>A0A510K3R0</accession>
<evidence type="ECO:0000256" key="1">
    <source>
        <dbReference type="SAM" id="Phobius"/>
    </source>
</evidence>
<proteinExistence type="predicted"/>